<feature type="region of interest" description="Disordered" evidence="1">
    <location>
        <begin position="55"/>
        <end position="78"/>
    </location>
</feature>
<dbReference type="RefSeq" id="WP_172686315.1">
    <property type="nucleotide sequence ID" value="NZ_LC543863.1"/>
</dbReference>
<evidence type="ECO:0000313" key="2">
    <source>
        <dbReference type="EMBL" id="BCG07049.1"/>
    </source>
</evidence>
<feature type="compositionally biased region" description="Basic and acidic residues" evidence="1">
    <location>
        <begin position="64"/>
        <end position="78"/>
    </location>
</feature>
<evidence type="ECO:0000256" key="1">
    <source>
        <dbReference type="SAM" id="MobiDB-lite"/>
    </source>
</evidence>
<keyword evidence="2" id="KW-0614">Plasmid</keyword>
<name>A0A7I8CZW9_SERMA</name>
<dbReference type="EMBL" id="LC543863">
    <property type="protein sequence ID" value="BCG07049.1"/>
    <property type="molecule type" value="Genomic_DNA"/>
</dbReference>
<sequence>MRKIKNLTRKEKTFMRQAFDEYERQNGKPLNKDQRKTLLATVYKQIWSQRIADKAQKQRKLERHAKDFTWKKPERFKR</sequence>
<geneLocation type="plasmid" evidence="2">
    <name>pSm3qnr</name>
</geneLocation>
<protein>
    <submittedName>
        <fullName evidence="2">Uncharacterized protein</fullName>
    </submittedName>
</protein>
<organism evidence="2">
    <name type="scientific">Serratia marcescens</name>
    <dbReference type="NCBI Taxonomy" id="615"/>
    <lineage>
        <taxon>Bacteria</taxon>
        <taxon>Pseudomonadati</taxon>
        <taxon>Pseudomonadota</taxon>
        <taxon>Gammaproteobacteria</taxon>
        <taxon>Enterobacterales</taxon>
        <taxon>Yersiniaceae</taxon>
        <taxon>Serratia</taxon>
    </lineage>
</organism>
<proteinExistence type="predicted"/>
<dbReference type="AlphaFoldDB" id="A0A7I8CZW9"/>
<accession>A0A7I8CZW9</accession>
<reference evidence="2" key="1">
    <citation type="submission" date="2020-04" db="EMBL/GenBank/DDBJ databases">
        <title>TEM-61-producing Serratia marcescens isolates causing healthcare-associated infections.</title>
        <authorList>
            <person name="Hayashi W."/>
            <person name="Iimura M."/>
            <person name="Nagano Y."/>
            <person name="Nagano N."/>
        </authorList>
    </citation>
    <scope>NUCLEOTIDE SEQUENCE</scope>
    <source>
        <strain evidence="2">Sm3</strain>
        <plasmid evidence="2">pSm3qnr</plasmid>
    </source>
</reference>